<keyword evidence="3" id="KW-1185">Reference proteome</keyword>
<gene>
    <name evidence="2" type="ORF">ACFQ4A_00410</name>
</gene>
<dbReference type="PANTHER" id="PTHR43679:SF2">
    <property type="entry name" value="OCTANOYL-[GCVH]:PROTEIN N-OCTANOYLTRANSFERASE"/>
    <property type="match status" value="1"/>
</dbReference>
<dbReference type="RefSeq" id="WP_382396849.1">
    <property type="nucleotide sequence ID" value="NZ_JBHTNH010000001.1"/>
</dbReference>
<name>A0ABW3ZQH7_9BACI</name>
<dbReference type="Pfam" id="PF21948">
    <property type="entry name" value="LplA-B_cat"/>
    <property type="match status" value="1"/>
</dbReference>
<evidence type="ECO:0000313" key="3">
    <source>
        <dbReference type="Proteomes" id="UP001597178"/>
    </source>
</evidence>
<evidence type="ECO:0000313" key="2">
    <source>
        <dbReference type="EMBL" id="MFD1360133.1"/>
    </source>
</evidence>
<protein>
    <submittedName>
        <fullName evidence="2">Biotin/lipoate A/B protein ligase family protein</fullName>
    </submittedName>
</protein>
<dbReference type="InterPro" id="IPR004143">
    <property type="entry name" value="BPL_LPL_catalytic"/>
</dbReference>
<dbReference type="InterPro" id="IPR050664">
    <property type="entry name" value="Octanoyltrans_LipM/LipL"/>
</dbReference>
<evidence type="ECO:0000259" key="1">
    <source>
        <dbReference type="PROSITE" id="PS51733"/>
    </source>
</evidence>
<dbReference type="Proteomes" id="UP001597178">
    <property type="component" value="Unassembled WGS sequence"/>
</dbReference>
<dbReference type="GO" id="GO:0016874">
    <property type="term" value="F:ligase activity"/>
    <property type="evidence" value="ECO:0007669"/>
    <property type="project" value="UniProtKB-KW"/>
</dbReference>
<dbReference type="PROSITE" id="PS51733">
    <property type="entry name" value="BPL_LPL_CATALYTIC"/>
    <property type="match status" value="1"/>
</dbReference>
<reference evidence="3" key="1">
    <citation type="journal article" date="2019" name="Int. J. Syst. Evol. Microbiol.">
        <title>The Global Catalogue of Microorganisms (GCM) 10K type strain sequencing project: providing services to taxonomists for standard genome sequencing and annotation.</title>
        <authorList>
            <consortium name="The Broad Institute Genomics Platform"/>
            <consortium name="The Broad Institute Genome Sequencing Center for Infectious Disease"/>
            <person name="Wu L."/>
            <person name="Ma J."/>
        </authorList>
    </citation>
    <scope>NUCLEOTIDE SEQUENCE [LARGE SCALE GENOMIC DNA]</scope>
    <source>
        <strain evidence="3">CCUG 54822</strain>
    </source>
</reference>
<feature type="domain" description="BPL/LPL catalytic" evidence="1">
    <location>
        <begin position="32"/>
        <end position="242"/>
    </location>
</feature>
<dbReference type="CDD" id="cd16443">
    <property type="entry name" value="LplA"/>
    <property type="match status" value="1"/>
</dbReference>
<keyword evidence="2" id="KW-0436">Ligase</keyword>
<accession>A0ABW3ZQH7</accession>
<sequence>MQKEWRLLDTGYHDAAVNMALDECLINWLSEGRIPPTLRFYGWKKPSLSIGHFQNADKKIDFRAVDKHGCQFVRRLTGGSAVLHDHELTYSLVISEQDPGIPKSVKDAYYVLSKGVLEGYRNLAVDADYAIPEKRFERERTAICFEEPAYYEMVVDGKKLSGNAQTRKNGVLMQHGSIPMRMDIDMLFDLFRFPSEKSRQRKREAFHHKAATIDQLTNKQHTYDMMTTAFKKGFESGLNITFEPLELTEGDWEEVFHLARTKYELEAWNFHSSKERVINGQTS</sequence>
<dbReference type="SUPFAM" id="SSF55681">
    <property type="entry name" value="Class II aaRS and biotin synthetases"/>
    <property type="match status" value="1"/>
</dbReference>
<dbReference type="EMBL" id="JBHTNH010000001">
    <property type="protein sequence ID" value="MFD1360133.1"/>
    <property type="molecule type" value="Genomic_DNA"/>
</dbReference>
<proteinExistence type="predicted"/>
<comment type="caution">
    <text evidence="2">The sequence shown here is derived from an EMBL/GenBank/DDBJ whole genome shotgun (WGS) entry which is preliminary data.</text>
</comment>
<organism evidence="2 3">
    <name type="scientific">Lentibacillus salinarum</name>
    <dbReference type="NCBI Taxonomy" id="446820"/>
    <lineage>
        <taxon>Bacteria</taxon>
        <taxon>Bacillati</taxon>
        <taxon>Bacillota</taxon>
        <taxon>Bacilli</taxon>
        <taxon>Bacillales</taxon>
        <taxon>Bacillaceae</taxon>
        <taxon>Lentibacillus</taxon>
    </lineage>
</organism>
<dbReference type="PANTHER" id="PTHR43679">
    <property type="entry name" value="OCTANOYLTRANSFERASE LIPM-RELATED"/>
    <property type="match status" value="1"/>
</dbReference>
<dbReference type="InterPro" id="IPR045864">
    <property type="entry name" value="aa-tRNA-synth_II/BPL/LPL"/>
</dbReference>
<dbReference type="Gene3D" id="3.30.930.10">
    <property type="entry name" value="Bira Bifunctional Protein, Domain 2"/>
    <property type="match status" value="1"/>
</dbReference>